<feature type="compositionally biased region" description="Gly residues" evidence="1">
    <location>
        <begin position="34"/>
        <end position="52"/>
    </location>
</feature>
<comment type="caution">
    <text evidence="2">The sequence shown here is derived from an EMBL/GenBank/DDBJ whole genome shotgun (WGS) entry which is preliminary data.</text>
</comment>
<dbReference type="Proteomes" id="UP000239899">
    <property type="component" value="Unassembled WGS sequence"/>
</dbReference>
<feature type="compositionally biased region" description="Low complexity" evidence="1">
    <location>
        <begin position="70"/>
        <end position="106"/>
    </location>
</feature>
<proteinExistence type="predicted"/>
<dbReference type="EMBL" id="LHPG02000006">
    <property type="protein sequence ID" value="PRW57901.1"/>
    <property type="molecule type" value="Genomic_DNA"/>
</dbReference>
<keyword evidence="3" id="KW-1185">Reference proteome</keyword>
<evidence type="ECO:0000313" key="2">
    <source>
        <dbReference type="EMBL" id="PRW57901.1"/>
    </source>
</evidence>
<gene>
    <name evidence="2" type="ORF">C2E21_3473</name>
</gene>
<reference evidence="2 3" key="1">
    <citation type="journal article" date="2018" name="Plant J.">
        <title>Genome sequences of Chlorella sorokiniana UTEX 1602 and Micractinium conductrix SAG 241.80: implications to maltose excretion by a green alga.</title>
        <authorList>
            <person name="Arriola M.B."/>
            <person name="Velmurugan N."/>
            <person name="Zhang Y."/>
            <person name="Plunkett M.H."/>
            <person name="Hondzo H."/>
            <person name="Barney B.M."/>
        </authorList>
    </citation>
    <scope>NUCLEOTIDE SEQUENCE [LARGE SCALE GENOMIC DNA]</scope>
    <source>
        <strain evidence="3">UTEX 1602</strain>
    </source>
</reference>
<protein>
    <submittedName>
        <fullName evidence="2">Uncharacterized protein</fullName>
    </submittedName>
</protein>
<evidence type="ECO:0000313" key="3">
    <source>
        <dbReference type="Proteomes" id="UP000239899"/>
    </source>
</evidence>
<name>A0A2P6TV19_CHLSO</name>
<dbReference type="AlphaFoldDB" id="A0A2P6TV19"/>
<dbReference type="OrthoDB" id="513707at2759"/>
<feature type="region of interest" description="Disordered" evidence="1">
    <location>
        <begin position="1"/>
        <end position="124"/>
    </location>
</feature>
<accession>A0A2P6TV19</accession>
<sequence>MQQPPSDLAFAQAVLDGQVATRGPWHAHRQQAGRGRGGRSPGRGAGRQGGRPEGGRHAGSGATKRRRRGQQQQQQASAHQASQQRDASTSTSGSEGSGSSSSSDSSRLTAYSRPGPRSTARAAHCTACDVWVPRRAGDWEVHVAGIRHRRQLLSLRVHGERNRLVLSAFESLPDSAEAAQRLVGKAARDFGLPSGSQPRGAAAAGTAGTAAASPQLLAAAGRLRTEALKQLLNMFGVGQVYNAASATFTEQHLAARLQQQQQAHGLASSSSSGTSSWTVADGVQLAALANLASAGRLAAADLVIKLLPPSADAPRSQHAGLAAALPLLLAELHRSGSLEALQLQLPQTEGSADAARLAELWQQAWQHVLPALRGLLESSSPLRTLRLLLPACLHSGTSAYLPQLQAAAAAAPVAVRSQVLLALHPRAGRCSLLQLLPLQVVREVLDMAAPLGPCAIQLAALPG</sequence>
<organism evidence="2 3">
    <name type="scientific">Chlorella sorokiniana</name>
    <name type="common">Freshwater green alga</name>
    <dbReference type="NCBI Taxonomy" id="3076"/>
    <lineage>
        <taxon>Eukaryota</taxon>
        <taxon>Viridiplantae</taxon>
        <taxon>Chlorophyta</taxon>
        <taxon>core chlorophytes</taxon>
        <taxon>Trebouxiophyceae</taxon>
        <taxon>Chlorellales</taxon>
        <taxon>Chlorellaceae</taxon>
        <taxon>Chlorella clade</taxon>
        <taxon>Chlorella</taxon>
    </lineage>
</organism>
<evidence type="ECO:0000256" key="1">
    <source>
        <dbReference type="SAM" id="MobiDB-lite"/>
    </source>
</evidence>